<evidence type="ECO:0000256" key="2">
    <source>
        <dbReference type="ARBA" id="ARBA00022679"/>
    </source>
</evidence>
<evidence type="ECO:0000256" key="4">
    <source>
        <dbReference type="PIRNR" id="PIRNR006078"/>
    </source>
</evidence>
<sequence length="377" mass="38219">MEKILLVPDSFKGTLSSRQVCQVMAGQLRRFFPQAQVKSIPVADGGEGSVEAFLAAAGGERRTRTVTGPFGEPVEAFYGVLGDGRTAVIEMAACAGLPLAEGRLNPERATTYGVGELLLAAKEAGCTKAILGLGGSCTNDGGAGAAAALGAKFTRADGAAFLPTGGTLGEIAALDVSPVAQALQGMELTAMCDIDNPLYGEAGAAAVFAPQKGADAAMVARLDAGLRHLGQVAARCLGRDFSHLPGAGAAGGLGFGMAAFCGAQLRMGIDAVLDAVGFDSLLPGTDVVFTGEGKIDSQSARGKVVSGVAARCRKAGVPVVAVVGQIGQGFEEMYQQGLTAVFSINRAAQPFAESRFHAGENLALTMENIARLLAAGR</sequence>
<reference evidence="5" key="1">
    <citation type="journal article" date="2021" name="PeerJ">
        <title>Extensive microbial diversity within the chicken gut microbiome revealed by metagenomics and culture.</title>
        <authorList>
            <person name="Gilroy R."/>
            <person name="Ravi A."/>
            <person name="Getino M."/>
            <person name="Pursley I."/>
            <person name="Horton D.L."/>
            <person name="Alikhan N.F."/>
            <person name="Baker D."/>
            <person name="Gharbi K."/>
            <person name="Hall N."/>
            <person name="Watson M."/>
            <person name="Adriaenssens E.M."/>
            <person name="Foster-Nyarko E."/>
            <person name="Jarju S."/>
            <person name="Secka A."/>
            <person name="Antonio M."/>
            <person name="Oren A."/>
            <person name="Chaudhuri R.R."/>
            <person name="La Ragione R."/>
            <person name="Hildebrand F."/>
            <person name="Pallen M.J."/>
        </authorList>
    </citation>
    <scope>NUCLEOTIDE SEQUENCE</scope>
    <source>
        <strain evidence="5">ChiBcolR8-3208</strain>
    </source>
</reference>
<evidence type="ECO:0000313" key="5">
    <source>
        <dbReference type="EMBL" id="HJB38293.1"/>
    </source>
</evidence>
<dbReference type="PANTHER" id="PTHR21599:SF0">
    <property type="entry name" value="GLYCERATE KINASE"/>
    <property type="match status" value="1"/>
</dbReference>
<dbReference type="SUPFAM" id="SSF110738">
    <property type="entry name" value="Glycerate kinase I"/>
    <property type="match status" value="1"/>
</dbReference>
<dbReference type="InterPro" id="IPR004381">
    <property type="entry name" value="Glycerate_kinase"/>
</dbReference>
<comment type="similarity">
    <text evidence="1 4">Belongs to the glycerate kinase type-1 family.</text>
</comment>
<dbReference type="AlphaFoldDB" id="A0A9D2LZT7"/>
<dbReference type="Pfam" id="PF02595">
    <property type="entry name" value="Gly_kinase"/>
    <property type="match status" value="1"/>
</dbReference>
<reference evidence="5" key="2">
    <citation type="submission" date="2021-04" db="EMBL/GenBank/DDBJ databases">
        <authorList>
            <person name="Gilroy R."/>
        </authorList>
    </citation>
    <scope>NUCLEOTIDE SEQUENCE</scope>
    <source>
        <strain evidence="5">ChiBcolR8-3208</strain>
    </source>
</reference>
<dbReference type="InterPro" id="IPR018193">
    <property type="entry name" value="Glyc_kinase_flavodox-like_fold"/>
</dbReference>
<accession>A0A9D2LZT7</accession>
<dbReference type="GO" id="GO:0008887">
    <property type="term" value="F:glycerate kinase activity"/>
    <property type="evidence" value="ECO:0007669"/>
    <property type="project" value="UniProtKB-UniRule"/>
</dbReference>
<dbReference type="InterPro" id="IPR036129">
    <property type="entry name" value="Glycerate_kinase_sf"/>
</dbReference>
<dbReference type="InterPro" id="IPR018197">
    <property type="entry name" value="Glycerate_kinase_RE-like"/>
</dbReference>
<dbReference type="Gene3D" id="3.90.1510.10">
    <property type="entry name" value="Glycerate kinase, domain 2"/>
    <property type="match status" value="1"/>
</dbReference>
<proteinExistence type="inferred from homology"/>
<dbReference type="GO" id="GO:0031388">
    <property type="term" value="P:organic acid phosphorylation"/>
    <property type="evidence" value="ECO:0007669"/>
    <property type="project" value="UniProtKB-UniRule"/>
</dbReference>
<dbReference type="EMBL" id="DWXZ01000207">
    <property type="protein sequence ID" value="HJB38293.1"/>
    <property type="molecule type" value="Genomic_DNA"/>
</dbReference>
<organism evidence="5 6">
    <name type="scientific">Candidatus Acutalibacter ornithocaccae</name>
    <dbReference type="NCBI Taxonomy" id="2838416"/>
    <lineage>
        <taxon>Bacteria</taxon>
        <taxon>Bacillati</taxon>
        <taxon>Bacillota</taxon>
        <taxon>Clostridia</taxon>
        <taxon>Eubacteriales</taxon>
        <taxon>Acutalibacteraceae</taxon>
        <taxon>Acutalibacter</taxon>
    </lineage>
</organism>
<evidence type="ECO:0000256" key="1">
    <source>
        <dbReference type="ARBA" id="ARBA00006284"/>
    </source>
</evidence>
<evidence type="ECO:0000313" key="6">
    <source>
        <dbReference type="Proteomes" id="UP000824214"/>
    </source>
</evidence>
<comment type="caution">
    <text evidence="5">The sequence shown here is derived from an EMBL/GenBank/DDBJ whole genome shotgun (WGS) entry which is preliminary data.</text>
</comment>
<dbReference type="PANTHER" id="PTHR21599">
    <property type="entry name" value="GLYCERATE KINASE"/>
    <property type="match status" value="1"/>
</dbReference>
<keyword evidence="2 4" id="KW-0808">Transferase</keyword>
<protein>
    <submittedName>
        <fullName evidence="5">Glycerate kinase</fullName>
    </submittedName>
</protein>
<dbReference type="PIRSF" id="PIRSF006078">
    <property type="entry name" value="GlxK"/>
    <property type="match status" value="1"/>
</dbReference>
<gene>
    <name evidence="5" type="ORF">H9942_09550</name>
</gene>
<keyword evidence="3 4" id="KW-0418">Kinase</keyword>
<name>A0A9D2LZT7_9FIRM</name>
<dbReference type="Gene3D" id="3.40.50.10350">
    <property type="entry name" value="Glycerate kinase, domain 1"/>
    <property type="match status" value="1"/>
</dbReference>
<dbReference type="Proteomes" id="UP000824214">
    <property type="component" value="Unassembled WGS sequence"/>
</dbReference>
<dbReference type="NCBIfam" id="TIGR00045">
    <property type="entry name" value="glycerate kinase"/>
    <property type="match status" value="1"/>
</dbReference>
<evidence type="ECO:0000256" key="3">
    <source>
        <dbReference type="ARBA" id="ARBA00022777"/>
    </source>
</evidence>